<dbReference type="GO" id="GO:0005886">
    <property type="term" value="C:plasma membrane"/>
    <property type="evidence" value="ECO:0007669"/>
    <property type="project" value="TreeGrafter"/>
</dbReference>
<evidence type="ECO:0000256" key="2">
    <source>
        <dbReference type="ARBA" id="ARBA00034247"/>
    </source>
</evidence>
<keyword evidence="3" id="KW-1133">Transmembrane helix</keyword>
<dbReference type="EMBL" id="WKJJ01000008">
    <property type="protein sequence ID" value="MRV72759.1"/>
    <property type="molecule type" value="Genomic_DNA"/>
</dbReference>
<dbReference type="GO" id="GO:0052621">
    <property type="term" value="F:diguanylate cyclase activity"/>
    <property type="evidence" value="ECO:0007669"/>
    <property type="project" value="UniProtKB-EC"/>
</dbReference>
<dbReference type="Proteomes" id="UP000446768">
    <property type="component" value="Unassembled WGS sequence"/>
</dbReference>
<proteinExistence type="predicted"/>
<dbReference type="InterPro" id="IPR043128">
    <property type="entry name" value="Rev_trsase/Diguanyl_cyclase"/>
</dbReference>
<comment type="catalytic activity">
    <reaction evidence="2">
        <text>2 GTP = 3',3'-c-di-GMP + 2 diphosphate</text>
        <dbReference type="Rhea" id="RHEA:24898"/>
        <dbReference type="ChEBI" id="CHEBI:33019"/>
        <dbReference type="ChEBI" id="CHEBI:37565"/>
        <dbReference type="ChEBI" id="CHEBI:58805"/>
        <dbReference type="EC" id="2.7.7.65"/>
    </reaction>
</comment>
<dbReference type="EC" id="2.7.7.65" evidence="1"/>
<evidence type="ECO:0000256" key="3">
    <source>
        <dbReference type="SAM" id="Phobius"/>
    </source>
</evidence>
<sequence length="371" mass="41571">MTTLMSVAMSIVMHSAHSNFGKEVKGLDRWAMGLLALVGGGVAFMLRDEFPQTPLPMATNALLFCGIGLSMIGTQEFFGRQPSWRTFWAIAAGGFVLIGWFLVIKPDFAARVTIFSFLVFYFYAEQVRLVWRHGTPHFSTRFFGTLIGIQALVVLVRGCMALRAMVANIDLMRDNAMANIYLGVANFMALMLTVAFMTMATRRLQTILEQRSTHDPLTGVLNRRGFAMFYEHQRLQMRRAGKPITLMAIDLDHFKAVNDRFGHMVGDKVLVQVARAIRQTLRETDDVARFGGEEFVVLLPDSDEHNAVLAAERIRDALRRFADIQLPMVTVSIGIGCHASEQESLDALLARTDAALYRAKENGRDRIEIAM</sequence>
<feature type="transmembrane region" description="Helical" evidence="3">
    <location>
        <begin position="145"/>
        <end position="166"/>
    </location>
</feature>
<name>A0A7X2IMW2_9BURK</name>
<feature type="transmembrane region" description="Helical" evidence="3">
    <location>
        <begin position="84"/>
        <end position="102"/>
    </location>
</feature>
<dbReference type="PROSITE" id="PS50887">
    <property type="entry name" value="GGDEF"/>
    <property type="match status" value="1"/>
</dbReference>
<dbReference type="Pfam" id="PF00990">
    <property type="entry name" value="GGDEF"/>
    <property type="match status" value="1"/>
</dbReference>
<dbReference type="GO" id="GO:1902201">
    <property type="term" value="P:negative regulation of bacterial-type flagellum-dependent cell motility"/>
    <property type="evidence" value="ECO:0007669"/>
    <property type="project" value="TreeGrafter"/>
</dbReference>
<feature type="transmembrane region" description="Helical" evidence="3">
    <location>
        <begin position="30"/>
        <end position="47"/>
    </location>
</feature>
<keyword evidence="3" id="KW-0472">Membrane</keyword>
<gene>
    <name evidence="5" type="ORF">GJ700_13680</name>
</gene>
<reference evidence="5 6" key="1">
    <citation type="submission" date="2019-11" db="EMBL/GenBank/DDBJ databases">
        <title>Novel species isolated from a subtropical stream in China.</title>
        <authorList>
            <person name="Lu H."/>
        </authorList>
    </citation>
    <scope>NUCLEOTIDE SEQUENCE [LARGE SCALE GENOMIC DNA]</scope>
    <source>
        <strain evidence="5 6">FT92W</strain>
    </source>
</reference>
<dbReference type="CDD" id="cd01949">
    <property type="entry name" value="GGDEF"/>
    <property type="match status" value="1"/>
</dbReference>
<feature type="domain" description="GGDEF" evidence="4">
    <location>
        <begin position="242"/>
        <end position="371"/>
    </location>
</feature>
<dbReference type="InterPro" id="IPR000160">
    <property type="entry name" value="GGDEF_dom"/>
</dbReference>
<feature type="transmembrane region" description="Helical" evidence="3">
    <location>
        <begin position="53"/>
        <end position="72"/>
    </location>
</feature>
<feature type="transmembrane region" description="Helical" evidence="3">
    <location>
        <begin position="108"/>
        <end position="124"/>
    </location>
</feature>
<keyword evidence="6" id="KW-1185">Reference proteome</keyword>
<evidence type="ECO:0000313" key="6">
    <source>
        <dbReference type="Proteomes" id="UP000446768"/>
    </source>
</evidence>
<dbReference type="NCBIfam" id="TIGR00254">
    <property type="entry name" value="GGDEF"/>
    <property type="match status" value="1"/>
</dbReference>
<organism evidence="5 6">
    <name type="scientific">Pseudoduganella rivuli</name>
    <dbReference type="NCBI Taxonomy" id="2666085"/>
    <lineage>
        <taxon>Bacteria</taxon>
        <taxon>Pseudomonadati</taxon>
        <taxon>Pseudomonadota</taxon>
        <taxon>Betaproteobacteria</taxon>
        <taxon>Burkholderiales</taxon>
        <taxon>Oxalobacteraceae</taxon>
        <taxon>Telluria group</taxon>
        <taxon>Pseudoduganella</taxon>
    </lineage>
</organism>
<dbReference type="InterPro" id="IPR050469">
    <property type="entry name" value="Diguanylate_Cyclase"/>
</dbReference>
<dbReference type="FunFam" id="3.30.70.270:FF:000001">
    <property type="entry name" value="Diguanylate cyclase domain protein"/>
    <property type="match status" value="1"/>
</dbReference>
<comment type="caution">
    <text evidence="5">The sequence shown here is derived from an EMBL/GenBank/DDBJ whole genome shotgun (WGS) entry which is preliminary data.</text>
</comment>
<dbReference type="InterPro" id="IPR029787">
    <property type="entry name" value="Nucleotide_cyclase"/>
</dbReference>
<dbReference type="Gene3D" id="3.30.70.270">
    <property type="match status" value="1"/>
</dbReference>
<evidence type="ECO:0000259" key="4">
    <source>
        <dbReference type="PROSITE" id="PS50887"/>
    </source>
</evidence>
<evidence type="ECO:0000256" key="1">
    <source>
        <dbReference type="ARBA" id="ARBA00012528"/>
    </source>
</evidence>
<protein>
    <recommendedName>
        <fullName evidence="1">diguanylate cyclase</fullName>
        <ecNumber evidence="1">2.7.7.65</ecNumber>
    </recommendedName>
</protein>
<accession>A0A7X2IMW2</accession>
<dbReference type="SUPFAM" id="SSF55073">
    <property type="entry name" value="Nucleotide cyclase"/>
    <property type="match status" value="1"/>
</dbReference>
<dbReference type="GO" id="GO:0043709">
    <property type="term" value="P:cell adhesion involved in single-species biofilm formation"/>
    <property type="evidence" value="ECO:0007669"/>
    <property type="project" value="TreeGrafter"/>
</dbReference>
<dbReference type="PANTHER" id="PTHR45138:SF9">
    <property type="entry name" value="DIGUANYLATE CYCLASE DGCM-RELATED"/>
    <property type="match status" value="1"/>
</dbReference>
<dbReference type="PANTHER" id="PTHR45138">
    <property type="entry name" value="REGULATORY COMPONENTS OF SENSORY TRANSDUCTION SYSTEM"/>
    <property type="match status" value="1"/>
</dbReference>
<keyword evidence="3" id="KW-0812">Transmembrane</keyword>
<feature type="transmembrane region" description="Helical" evidence="3">
    <location>
        <begin position="178"/>
        <end position="201"/>
    </location>
</feature>
<dbReference type="AlphaFoldDB" id="A0A7X2IMW2"/>
<evidence type="ECO:0000313" key="5">
    <source>
        <dbReference type="EMBL" id="MRV72759.1"/>
    </source>
</evidence>
<dbReference type="SMART" id="SM00267">
    <property type="entry name" value="GGDEF"/>
    <property type="match status" value="1"/>
</dbReference>